<protein>
    <recommendedName>
        <fullName evidence="9">Ankyrin repeat protein</fullName>
    </recommendedName>
</protein>
<reference evidence="7" key="2">
    <citation type="submission" date="2023-05" db="EMBL/GenBank/DDBJ databases">
        <authorList>
            <consortium name="Lawrence Berkeley National Laboratory"/>
            <person name="Steindorff A."/>
            <person name="Hensen N."/>
            <person name="Bonometti L."/>
            <person name="Westerberg I."/>
            <person name="Brannstrom I.O."/>
            <person name="Guillou S."/>
            <person name="Cros-Aarteil S."/>
            <person name="Calhoun S."/>
            <person name="Haridas S."/>
            <person name="Kuo A."/>
            <person name="Mondo S."/>
            <person name="Pangilinan J."/>
            <person name="Riley R."/>
            <person name="Labutti K."/>
            <person name="Andreopoulos B."/>
            <person name="Lipzen A."/>
            <person name="Chen C."/>
            <person name="Yanf M."/>
            <person name="Daum C."/>
            <person name="Ng V."/>
            <person name="Clum A."/>
            <person name="Ohm R."/>
            <person name="Martin F."/>
            <person name="Silar P."/>
            <person name="Natvig D."/>
            <person name="Lalanne C."/>
            <person name="Gautier V."/>
            <person name="Ament-Velasquez S.L."/>
            <person name="Kruys A."/>
            <person name="Hutchinson M.I."/>
            <person name="Powell A.J."/>
            <person name="Barry K."/>
            <person name="Miller A.N."/>
            <person name="Grigoriev I.V."/>
            <person name="Debuchy R."/>
            <person name="Gladieux P."/>
            <person name="Thoren M.H."/>
            <person name="Johannesson H."/>
        </authorList>
    </citation>
    <scope>NUCLEOTIDE SEQUENCE</scope>
    <source>
        <strain evidence="7">CBS 103.79</strain>
    </source>
</reference>
<dbReference type="SUPFAM" id="SSF144083">
    <property type="entry name" value="Magnesium transport protein CorA, transmembrane region"/>
    <property type="match status" value="1"/>
</dbReference>
<dbReference type="Pfam" id="PF01544">
    <property type="entry name" value="CorA"/>
    <property type="match status" value="1"/>
</dbReference>
<evidence type="ECO:0000256" key="3">
    <source>
        <dbReference type="ARBA" id="ARBA00022989"/>
    </source>
</evidence>
<dbReference type="Proteomes" id="UP001303889">
    <property type="component" value="Unassembled WGS sequence"/>
</dbReference>
<organism evidence="7 8">
    <name type="scientific">Staphylotrichum tortipilum</name>
    <dbReference type="NCBI Taxonomy" id="2831512"/>
    <lineage>
        <taxon>Eukaryota</taxon>
        <taxon>Fungi</taxon>
        <taxon>Dikarya</taxon>
        <taxon>Ascomycota</taxon>
        <taxon>Pezizomycotina</taxon>
        <taxon>Sordariomycetes</taxon>
        <taxon>Sordariomycetidae</taxon>
        <taxon>Sordariales</taxon>
        <taxon>Chaetomiaceae</taxon>
        <taxon>Staphylotrichum</taxon>
    </lineage>
</organism>
<evidence type="ECO:0008006" key="9">
    <source>
        <dbReference type="Google" id="ProtNLM"/>
    </source>
</evidence>
<reference evidence="7" key="1">
    <citation type="journal article" date="2023" name="Mol. Phylogenet. Evol.">
        <title>Genome-scale phylogeny and comparative genomics of the fungal order Sordariales.</title>
        <authorList>
            <person name="Hensen N."/>
            <person name="Bonometti L."/>
            <person name="Westerberg I."/>
            <person name="Brannstrom I.O."/>
            <person name="Guillou S."/>
            <person name="Cros-Aarteil S."/>
            <person name="Calhoun S."/>
            <person name="Haridas S."/>
            <person name="Kuo A."/>
            <person name="Mondo S."/>
            <person name="Pangilinan J."/>
            <person name="Riley R."/>
            <person name="LaButti K."/>
            <person name="Andreopoulos B."/>
            <person name="Lipzen A."/>
            <person name="Chen C."/>
            <person name="Yan M."/>
            <person name="Daum C."/>
            <person name="Ng V."/>
            <person name="Clum A."/>
            <person name="Steindorff A."/>
            <person name="Ohm R.A."/>
            <person name="Martin F."/>
            <person name="Silar P."/>
            <person name="Natvig D.O."/>
            <person name="Lalanne C."/>
            <person name="Gautier V."/>
            <person name="Ament-Velasquez S.L."/>
            <person name="Kruys A."/>
            <person name="Hutchinson M.I."/>
            <person name="Powell A.J."/>
            <person name="Barry K."/>
            <person name="Miller A.N."/>
            <person name="Grigoriev I.V."/>
            <person name="Debuchy R."/>
            <person name="Gladieux P."/>
            <person name="Hiltunen Thoren M."/>
            <person name="Johannesson H."/>
        </authorList>
    </citation>
    <scope>NUCLEOTIDE SEQUENCE</scope>
    <source>
        <strain evidence="7">CBS 103.79</strain>
    </source>
</reference>
<comment type="subcellular location">
    <subcellularLocation>
        <location evidence="1">Membrane</location>
        <topology evidence="1">Multi-pass membrane protein</topology>
    </subcellularLocation>
</comment>
<gene>
    <name evidence="7" type="ORF">C8A05DRAFT_12118</name>
</gene>
<name>A0AAN6RXU1_9PEZI</name>
<feature type="compositionally biased region" description="Basic and acidic residues" evidence="5">
    <location>
        <begin position="456"/>
        <end position="482"/>
    </location>
</feature>
<dbReference type="EMBL" id="MU855335">
    <property type="protein sequence ID" value="KAK3906126.1"/>
    <property type="molecule type" value="Genomic_DNA"/>
</dbReference>
<keyword evidence="4 6" id="KW-0472">Membrane</keyword>
<dbReference type="AlphaFoldDB" id="A0AAN6RXU1"/>
<evidence type="ECO:0000256" key="2">
    <source>
        <dbReference type="ARBA" id="ARBA00022692"/>
    </source>
</evidence>
<feature type="region of interest" description="Disordered" evidence="5">
    <location>
        <begin position="450"/>
        <end position="506"/>
    </location>
</feature>
<dbReference type="GO" id="GO:0046873">
    <property type="term" value="F:metal ion transmembrane transporter activity"/>
    <property type="evidence" value="ECO:0007669"/>
    <property type="project" value="InterPro"/>
</dbReference>
<dbReference type="InterPro" id="IPR002523">
    <property type="entry name" value="MgTranspt_CorA/ZnTranspt_ZntB"/>
</dbReference>
<dbReference type="GO" id="GO:0016020">
    <property type="term" value="C:membrane"/>
    <property type="evidence" value="ECO:0007669"/>
    <property type="project" value="UniProtKB-SubCell"/>
</dbReference>
<accession>A0AAN6RXU1</accession>
<keyword evidence="3 6" id="KW-1133">Transmembrane helix</keyword>
<keyword evidence="2 6" id="KW-0812">Transmembrane</keyword>
<evidence type="ECO:0000256" key="5">
    <source>
        <dbReference type="SAM" id="MobiDB-lite"/>
    </source>
</evidence>
<evidence type="ECO:0000256" key="4">
    <source>
        <dbReference type="ARBA" id="ARBA00023136"/>
    </source>
</evidence>
<evidence type="ECO:0000313" key="7">
    <source>
        <dbReference type="EMBL" id="KAK3906126.1"/>
    </source>
</evidence>
<dbReference type="Gene3D" id="1.20.58.340">
    <property type="entry name" value="Magnesium transport protein CorA, transmembrane region"/>
    <property type="match status" value="1"/>
</dbReference>
<keyword evidence="8" id="KW-1185">Reference proteome</keyword>
<evidence type="ECO:0000256" key="6">
    <source>
        <dbReference type="SAM" id="Phobius"/>
    </source>
</evidence>
<feature type="region of interest" description="Disordered" evidence="5">
    <location>
        <begin position="201"/>
        <end position="220"/>
    </location>
</feature>
<dbReference type="PANTHER" id="PTHR47685">
    <property type="entry name" value="MAGNESIUM TRANSPORT PROTEIN CORA"/>
    <property type="match status" value="1"/>
</dbReference>
<sequence>MEDPPDPQPYHTHTPPSFTRQSSSANKINPVAHDPEHAPPTCRSELPHGPEAIRDHVKHYFACIEISKRPAFFNPDDPIWAYELEREVKAVHALMPNVPETDESVQSKARERVKAMKGSLAVAIENEYERTKLLRKALMAAPDPPTRQNTGSHSTTEVPATTHGHLVKCLENSCCEWKASTKYQNGMELVRNWKRGRNGVSEFPPQEPANVSPEPSVDPLDGELKRIREVIAECIGRAPPAHQNVPDYDVERDVNAYLIQYTRNTEFSMSFSGPTVPGQRGSTSHSHSRHYLMPTDEKLTDNRFEGHFPGQRLSIGALLNSTEHPAGSVLSRSHCSDTDPSRIRYFHLPSNNMQCRQKAIAAYYDEERPDLRNTYREPPVKTRSHMLLRPQFWRGQQNGARSGVVHARHMRPLCERVSSEVDEIEDNPKNLVLFMPYLHWETDRMRSRMANSIDAESEKQRRRWELKSAEKSRDRKLQRKDLPSGAVPVVHPESSTETIIPDTPHDPYGTNFDRNRRLCVNNPLGQYLIDAARLYEAMSTYRDQQMFEKYLYSDPPLHPRRTLDQSYYWTLQSTRDRDRDQVVYRETSMDPNSHHHLKPVGKKPAKKTAASKLPNILPVSKPASEDEPQWRWDRHCSQTDEKGCEDCRENIRKVSEVVMVDQLWMWILDEQTVITSFPKRYGFNKSDSSGVHKSIRSRLRNARKNQFRSVYDIALVILDECSNTFFDRAKPADSQPQVLSIFSDAIGNVNYDQTVSSQRFWNWASDASGAYHSKFKDPESVHMHRALLDIHTEGRLQRQIKDIIDELDMMLHVYKKQREVMRRFCRNVEQILDPEGRWKQGAMRDMDHHDQLDKQQAAELAELAEKREQLFWFRSRSEELLSDVDDRIEELDGLRRGAETTSRSINDILTLKQQQASVVQAWESVKQGDETVSQGRSIMFFTVFTILFLPLSFMTSVFGMNNKQFDGEKMMLGDELKYISLMITVTISVGVSLLALFIALSSPVQAGCGALVKMPVNWVLTKTGLYHFWLAKGLSFRAKQLRWDTETNVYKMRKAVKDVRLNEVMEKWRENDKREKEKRREEKKRGKEGGTCGGGSTQQGVVLQRASGSQGGASPAQGGSGPGDGSRVKQQPQGGRKGVIQRLWASVTGSTGITEISATNTDDDLGKAAYQNV</sequence>
<feature type="region of interest" description="Disordered" evidence="5">
    <location>
        <begin position="1"/>
        <end position="49"/>
    </location>
</feature>
<feature type="transmembrane region" description="Helical" evidence="6">
    <location>
        <begin position="978"/>
        <end position="1000"/>
    </location>
</feature>
<evidence type="ECO:0000313" key="8">
    <source>
        <dbReference type="Proteomes" id="UP001303889"/>
    </source>
</evidence>
<feature type="compositionally biased region" description="Basic residues" evidence="5">
    <location>
        <begin position="594"/>
        <end position="606"/>
    </location>
</feature>
<comment type="caution">
    <text evidence="7">The sequence shown here is derived from an EMBL/GenBank/DDBJ whole genome shotgun (WGS) entry which is preliminary data.</text>
</comment>
<feature type="transmembrane region" description="Helical" evidence="6">
    <location>
        <begin position="938"/>
        <end position="958"/>
    </location>
</feature>
<evidence type="ECO:0000256" key="1">
    <source>
        <dbReference type="ARBA" id="ARBA00004141"/>
    </source>
</evidence>
<feature type="compositionally biased region" description="Basic and acidic residues" evidence="5">
    <location>
        <begin position="1070"/>
        <end position="1088"/>
    </location>
</feature>
<dbReference type="InterPro" id="IPR050829">
    <property type="entry name" value="CorA_MIT"/>
</dbReference>
<feature type="region of interest" description="Disordered" evidence="5">
    <location>
        <begin position="270"/>
        <end position="289"/>
    </location>
</feature>
<feature type="compositionally biased region" description="Polar residues" evidence="5">
    <location>
        <begin position="14"/>
        <end position="27"/>
    </location>
</feature>
<proteinExistence type="predicted"/>
<feature type="region of interest" description="Disordered" evidence="5">
    <location>
        <begin position="1070"/>
        <end position="1140"/>
    </location>
</feature>
<feature type="region of interest" description="Disordered" evidence="5">
    <location>
        <begin position="588"/>
        <end position="611"/>
    </location>
</feature>
<dbReference type="InterPro" id="IPR045863">
    <property type="entry name" value="CorA_TM1_TM2"/>
</dbReference>
<dbReference type="PANTHER" id="PTHR47685:SF1">
    <property type="entry name" value="MAGNESIUM TRANSPORT PROTEIN CORA"/>
    <property type="match status" value="1"/>
</dbReference>